<comment type="caution">
    <text evidence="1">The sequence shown here is derived from an EMBL/GenBank/DDBJ whole genome shotgun (WGS) entry which is preliminary data.</text>
</comment>
<organism evidence="1 2">
    <name type="scientific">Undibacterium rivi</name>
    <dbReference type="NCBI Taxonomy" id="2828729"/>
    <lineage>
        <taxon>Bacteria</taxon>
        <taxon>Pseudomonadati</taxon>
        <taxon>Pseudomonadota</taxon>
        <taxon>Betaproteobacteria</taxon>
        <taxon>Burkholderiales</taxon>
        <taxon>Oxalobacteraceae</taxon>
        <taxon>Undibacterium</taxon>
    </lineage>
</organism>
<accession>A0ABS5H2V4</accession>
<reference evidence="1 2" key="1">
    <citation type="submission" date="2021-04" db="EMBL/GenBank/DDBJ databases">
        <title>novel species isolated from subtropical streams in China.</title>
        <authorList>
            <person name="Lu H."/>
        </authorList>
    </citation>
    <scope>NUCLEOTIDE SEQUENCE [LARGE SCALE GENOMIC DNA]</scope>
    <source>
        <strain evidence="1 2">FT147W</strain>
    </source>
</reference>
<dbReference type="RefSeq" id="WP_212678369.1">
    <property type="nucleotide sequence ID" value="NZ_JAGSPK010000002.1"/>
</dbReference>
<dbReference type="Proteomes" id="UP000682982">
    <property type="component" value="Unassembled WGS sequence"/>
</dbReference>
<dbReference type="Pfam" id="PF18906">
    <property type="entry name" value="Phage_tube_2"/>
    <property type="match status" value="1"/>
</dbReference>
<dbReference type="EMBL" id="JAGSPK010000002">
    <property type="protein sequence ID" value="MBR7792309.1"/>
    <property type="molecule type" value="Genomic_DNA"/>
</dbReference>
<keyword evidence="2" id="KW-1185">Reference proteome</keyword>
<name>A0ABS5H2V4_9BURK</name>
<evidence type="ECO:0000313" key="1">
    <source>
        <dbReference type="EMBL" id="MBR7792309.1"/>
    </source>
</evidence>
<gene>
    <name evidence="1" type="ORF">KDM87_06825</name>
</gene>
<dbReference type="InterPro" id="IPR044000">
    <property type="entry name" value="Phage_tube_2"/>
</dbReference>
<proteinExistence type="predicted"/>
<evidence type="ECO:0008006" key="3">
    <source>
        <dbReference type="Google" id="ProtNLM"/>
    </source>
</evidence>
<evidence type="ECO:0000313" key="2">
    <source>
        <dbReference type="Proteomes" id="UP000682982"/>
    </source>
</evidence>
<protein>
    <recommendedName>
        <fullName evidence="3">Phage tail protein</fullName>
    </recommendedName>
</protein>
<sequence length="322" mass="33248">MPRYTRNTLIAAKIETTAGTDAVPTGAANALLVSDMSITPLDAKNIDRALVRGFFGASEQLVGTASVKVSFTIELAGSGTAATAPALGQLLQAAAIAEASLTSPARVEYSPVSTGLKTATIYYYDDGVLHKLLGAMGTCTLGAKVGERPTLKFEFTGLDGGVSAASASGTFTAWQKPVAITKANVVDITLGATYSLGALSGGTVYPSTGLEINLGNTVAYTPLLSSEQVDITQRETTGSVELDLTAAQEVTFMGSVKSNSTQSLALTIGTTSGNKIIIFAPNVQMVSPKKVDQNGRRLIGFDLRLLPTASGSGNDELRLAFV</sequence>